<organism evidence="1 2">
    <name type="scientific">Candidatus Desulfatibia profunda</name>
    <dbReference type="NCBI Taxonomy" id="2841695"/>
    <lineage>
        <taxon>Bacteria</taxon>
        <taxon>Pseudomonadati</taxon>
        <taxon>Thermodesulfobacteriota</taxon>
        <taxon>Desulfobacteria</taxon>
        <taxon>Desulfobacterales</taxon>
        <taxon>Desulfobacterales incertae sedis</taxon>
        <taxon>Candidatus Desulfatibia</taxon>
    </lineage>
</organism>
<protein>
    <submittedName>
        <fullName evidence="1">Uncharacterized protein</fullName>
    </submittedName>
</protein>
<sequence length="68" mass="8069">MGFIRQQQERLAVRYLQWQYQKMNLPLPTPSELEGQARRIVEEAHQIARNRGRNVIAIIKELIKDIRG</sequence>
<evidence type="ECO:0000313" key="1">
    <source>
        <dbReference type="EMBL" id="MBC8361022.1"/>
    </source>
</evidence>
<dbReference type="AlphaFoldDB" id="A0A8J6NK39"/>
<dbReference type="EMBL" id="JACNJH010000117">
    <property type="protein sequence ID" value="MBC8361022.1"/>
    <property type="molecule type" value="Genomic_DNA"/>
</dbReference>
<proteinExistence type="predicted"/>
<name>A0A8J6NK39_9BACT</name>
<accession>A0A8J6NK39</accession>
<evidence type="ECO:0000313" key="2">
    <source>
        <dbReference type="Proteomes" id="UP000603434"/>
    </source>
</evidence>
<reference evidence="1 2" key="1">
    <citation type="submission" date="2020-08" db="EMBL/GenBank/DDBJ databases">
        <title>Bridging the membrane lipid divide: bacteria of the FCB group superphylum have the potential to synthesize archaeal ether lipids.</title>
        <authorList>
            <person name="Villanueva L."/>
            <person name="Von Meijenfeldt F.A.B."/>
            <person name="Westbye A.B."/>
            <person name="Yadav S."/>
            <person name="Hopmans E.C."/>
            <person name="Dutilh B.E."/>
            <person name="Sinninghe Damste J.S."/>
        </authorList>
    </citation>
    <scope>NUCLEOTIDE SEQUENCE [LARGE SCALE GENOMIC DNA]</scope>
    <source>
        <strain evidence="1">NIOZ-UU30</strain>
    </source>
</reference>
<dbReference type="Proteomes" id="UP000603434">
    <property type="component" value="Unassembled WGS sequence"/>
</dbReference>
<comment type="caution">
    <text evidence="1">The sequence shown here is derived from an EMBL/GenBank/DDBJ whole genome shotgun (WGS) entry which is preliminary data.</text>
</comment>
<gene>
    <name evidence="1" type="ORF">H8E23_06470</name>
</gene>